<dbReference type="EMBL" id="FNWV01000001">
    <property type="protein sequence ID" value="SEH37850.1"/>
    <property type="molecule type" value="Genomic_DNA"/>
</dbReference>
<dbReference type="OrthoDB" id="9773249at2"/>
<gene>
    <name evidence="2" type="ORF">SAMN02910265_00173</name>
</gene>
<dbReference type="RefSeq" id="WP_074714025.1">
    <property type="nucleotide sequence ID" value="NZ_FNWV01000001.1"/>
</dbReference>
<dbReference type="GO" id="GO:0016747">
    <property type="term" value="F:acyltransferase activity, transferring groups other than amino-acyl groups"/>
    <property type="evidence" value="ECO:0007669"/>
    <property type="project" value="InterPro"/>
</dbReference>
<proteinExistence type="predicted"/>
<dbReference type="Pfam" id="PF00583">
    <property type="entry name" value="Acetyltransf_1"/>
    <property type="match status" value="1"/>
</dbReference>
<name>A0A1H6HUD8_RUMFL</name>
<dbReference type="PROSITE" id="PS51186">
    <property type="entry name" value="GNAT"/>
    <property type="match status" value="1"/>
</dbReference>
<dbReference type="CDD" id="cd04301">
    <property type="entry name" value="NAT_SF"/>
    <property type="match status" value="1"/>
</dbReference>
<dbReference type="InterPro" id="IPR050276">
    <property type="entry name" value="MshD_Acetyltransferase"/>
</dbReference>
<feature type="domain" description="N-acetyltransferase" evidence="1">
    <location>
        <begin position="6"/>
        <end position="162"/>
    </location>
</feature>
<dbReference type="Gene3D" id="3.40.630.30">
    <property type="match status" value="1"/>
</dbReference>
<dbReference type="SUPFAM" id="SSF55729">
    <property type="entry name" value="Acyl-CoA N-acyltransferases (Nat)"/>
    <property type="match status" value="1"/>
</dbReference>
<keyword evidence="2" id="KW-0808">Transferase</keyword>
<sequence>MAVTINKVSSDTELKELAVLADSIWHECFVDIISTGQIDYMVEKFQSYEAMTKQISEQDYSYYAVREDGELCGYIGVKLEKDERFFLSKLYLRSDKRGKGIASKMLEKVFEEGRAFGKKQVYLTVNKHNDHAIAVYKKTGFKVIDEVVTDIGNGYVMDDYIFGYDL</sequence>
<dbReference type="InterPro" id="IPR016181">
    <property type="entry name" value="Acyl_CoA_acyltransferase"/>
</dbReference>
<dbReference type="AlphaFoldDB" id="A0A1H6HUD8"/>
<dbReference type="PANTHER" id="PTHR43617">
    <property type="entry name" value="L-AMINO ACID N-ACETYLTRANSFERASE"/>
    <property type="match status" value="1"/>
</dbReference>
<dbReference type="Proteomes" id="UP000183190">
    <property type="component" value="Unassembled WGS sequence"/>
</dbReference>
<evidence type="ECO:0000313" key="3">
    <source>
        <dbReference type="Proteomes" id="UP000183190"/>
    </source>
</evidence>
<evidence type="ECO:0000259" key="1">
    <source>
        <dbReference type="PROSITE" id="PS51186"/>
    </source>
</evidence>
<accession>A0A1H6HUD8</accession>
<protein>
    <submittedName>
        <fullName evidence="2">Acetyltransferase (GNAT) family protein</fullName>
    </submittedName>
</protein>
<dbReference type="InterPro" id="IPR000182">
    <property type="entry name" value="GNAT_dom"/>
</dbReference>
<reference evidence="2 3" key="1">
    <citation type="submission" date="2016-10" db="EMBL/GenBank/DDBJ databases">
        <authorList>
            <person name="de Groot N.N."/>
        </authorList>
    </citation>
    <scope>NUCLEOTIDE SEQUENCE [LARGE SCALE GENOMIC DNA]</scope>
    <source>
        <strain evidence="2 3">YAD2003</strain>
    </source>
</reference>
<evidence type="ECO:0000313" key="2">
    <source>
        <dbReference type="EMBL" id="SEH37850.1"/>
    </source>
</evidence>
<organism evidence="2 3">
    <name type="scientific">Ruminococcus flavefaciens</name>
    <dbReference type="NCBI Taxonomy" id="1265"/>
    <lineage>
        <taxon>Bacteria</taxon>
        <taxon>Bacillati</taxon>
        <taxon>Bacillota</taxon>
        <taxon>Clostridia</taxon>
        <taxon>Eubacteriales</taxon>
        <taxon>Oscillospiraceae</taxon>
        <taxon>Ruminococcus</taxon>
    </lineage>
</organism>